<dbReference type="PATRIC" id="fig|47311.3.peg.2226"/>
<dbReference type="AlphaFoldDB" id="A0A166CJS4"/>
<feature type="transmembrane region" description="Helical" evidence="1">
    <location>
        <begin position="65"/>
        <end position="84"/>
    </location>
</feature>
<organism evidence="2 3">
    <name type="scientific">Methanobrevibacter cuticularis</name>
    <dbReference type="NCBI Taxonomy" id="47311"/>
    <lineage>
        <taxon>Archaea</taxon>
        <taxon>Methanobacteriati</taxon>
        <taxon>Methanobacteriota</taxon>
        <taxon>Methanomada group</taxon>
        <taxon>Methanobacteria</taxon>
        <taxon>Methanobacteriales</taxon>
        <taxon>Methanobacteriaceae</taxon>
        <taxon>Methanobrevibacter</taxon>
    </lineage>
</organism>
<sequence length="87" mass="10104">MNYKVISYLNVIIKYNIVMKMNDDNNNIPIRTRSKINKAGIFVGILIVVFALAWIAAKMGWIPDFIFTLWPQIILIIIGIYVLYRSL</sequence>
<protein>
    <recommendedName>
        <fullName evidence="4">DUF5668 domain-containing protein</fullName>
    </recommendedName>
</protein>
<keyword evidence="1" id="KW-1133">Transmembrane helix</keyword>
<evidence type="ECO:0008006" key="4">
    <source>
        <dbReference type="Google" id="ProtNLM"/>
    </source>
</evidence>
<feature type="transmembrane region" description="Helical" evidence="1">
    <location>
        <begin position="39"/>
        <end position="59"/>
    </location>
</feature>
<keyword evidence="3" id="KW-1185">Reference proteome</keyword>
<comment type="caution">
    <text evidence="2">The sequence shown here is derived from an EMBL/GenBank/DDBJ whole genome shotgun (WGS) entry which is preliminary data.</text>
</comment>
<evidence type="ECO:0000313" key="3">
    <source>
        <dbReference type="Proteomes" id="UP000077275"/>
    </source>
</evidence>
<evidence type="ECO:0000256" key="1">
    <source>
        <dbReference type="SAM" id="Phobius"/>
    </source>
</evidence>
<proteinExistence type="predicted"/>
<reference evidence="2 3" key="1">
    <citation type="submission" date="2016-04" db="EMBL/GenBank/DDBJ databases">
        <title>Genome sequence of Methanobrevibacter cuticularis DSM 11139.</title>
        <authorList>
            <person name="Poehlein A."/>
            <person name="Seedorf H."/>
            <person name="Daniel R."/>
        </authorList>
    </citation>
    <scope>NUCLEOTIDE SEQUENCE [LARGE SCALE GENOMIC DNA]</scope>
    <source>
        <strain evidence="2 3">DSM 11139</strain>
    </source>
</reference>
<dbReference type="Proteomes" id="UP000077275">
    <property type="component" value="Unassembled WGS sequence"/>
</dbReference>
<evidence type="ECO:0000313" key="2">
    <source>
        <dbReference type="EMBL" id="KZX14583.1"/>
    </source>
</evidence>
<name>A0A166CJS4_9EURY</name>
<gene>
    <name evidence="2" type="ORF">MBCUT_20390</name>
</gene>
<dbReference type="EMBL" id="LWMW01000159">
    <property type="protein sequence ID" value="KZX14583.1"/>
    <property type="molecule type" value="Genomic_DNA"/>
</dbReference>
<keyword evidence="1" id="KW-0812">Transmembrane</keyword>
<keyword evidence="1" id="KW-0472">Membrane</keyword>
<accession>A0A166CJS4</accession>